<feature type="compositionally biased region" description="Basic and acidic residues" evidence="1">
    <location>
        <begin position="326"/>
        <end position="348"/>
    </location>
</feature>
<dbReference type="PANTHER" id="PTHR18901:SF38">
    <property type="entry name" value="PSEUDOURIDINE-5'-PHOSPHATASE"/>
    <property type="match status" value="1"/>
</dbReference>
<organism evidence="2 3">
    <name type="scientific">Knufia fluminis</name>
    <dbReference type="NCBI Taxonomy" id="191047"/>
    <lineage>
        <taxon>Eukaryota</taxon>
        <taxon>Fungi</taxon>
        <taxon>Dikarya</taxon>
        <taxon>Ascomycota</taxon>
        <taxon>Pezizomycotina</taxon>
        <taxon>Eurotiomycetes</taxon>
        <taxon>Chaetothyriomycetidae</taxon>
        <taxon>Chaetothyriales</taxon>
        <taxon>Trichomeriaceae</taxon>
        <taxon>Knufia</taxon>
    </lineage>
</organism>
<reference evidence="2 3" key="1">
    <citation type="submission" date="2022-12" db="EMBL/GenBank/DDBJ databases">
        <title>Genomic features and morphological characterization of a novel Knufia sp. strain isolated from spacecraft assembly facility.</title>
        <authorList>
            <person name="Teixeira M."/>
            <person name="Chander A.M."/>
            <person name="Stajich J.E."/>
            <person name="Venkateswaran K."/>
        </authorList>
    </citation>
    <scope>NUCLEOTIDE SEQUENCE [LARGE SCALE GENOMIC DNA]</scope>
    <source>
        <strain evidence="2 3">FJI-L2-BK-P2</strain>
    </source>
</reference>
<dbReference type="GO" id="GO:0016791">
    <property type="term" value="F:phosphatase activity"/>
    <property type="evidence" value="ECO:0007669"/>
    <property type="project" value="TreeGrafter"/>
</dbReference>
<dbReference type="InterPro" id="IPR036412">
    <property type="entry name" value="HAD-like_sf"/>
</dbReference>
<sequence>MTAHTSLSSANGTPTFPPVRACIFDMDGLLIDSEDAYTRVTNTILRENGRPDIPWSIKAQLQGRPGPSAGKIFRAWAQLPITEEQFMKRQMELQREEFRHCKPLAGVETLLGRLVQAHTMMDAQNRARSPGGDRKPVRLALATSSHGRNYDLKTATMTRLFSVFPEKQKIVGDDERIPKGRGKPLPDIYLLALQTINEALAAEEEPEREILPEECLVFEDSVPGVEAGRRAGMRVVWVPHSGLLNVFKDRIDEVLAGRTGEHDEDDLSHQASTPLPGSPGRPGELGDGWGEILSSLEHFDYRKYGIDYKDQRYRSESGQFALPGTTDKELEEMTARADGKLHAPEEGTPRNATPVPVFGDAQSKPSSLPTTKT</sequence>
<gene>
    <name evidence="2" type="ORF">OHC33_003313</name>
</gene>
<comment type="caution">
    <text evidence="2">The sequence shown here is derived from an EMBL/GenBank/DDBJ whole genome shotgun (WGS) entry which is preliminary data.</text>
</comment>
<evidence type="ECO:0000313" key="3">
    <source>
        <dbReference type="Proteomes" id="UP001316803"/>
    </source>
</evidence>
<evidence type="ECO:0000313" key="2">
    <source>
        <dbReference type="EMBL" id="KAK5955672.1"/>
    </source>
</evidence>
<dbReference type="InterPro" id="IPR006439">
    <property type="entry name" value="HAD-SF_hydro_IA"/>
</dbReference>
<feature type="region of interest" description="Disordered" evidence="1">
    <location>
        <begin position="319"/>
        <end position="373"/>
    </location>
</feature>
<dbReference type="Proteomes" id="UP001316803">
    <property type="component" value="Unassembled WGS sequence"/>
</dbReference>
<dbReference type="Gene3D" id="3.40.50.1000">
    <property type="entry name" value="HAD superfamily/HAD-like"/>
    <property type="match status" value="1"/>
</dbReference>
<proteinExistence type="predicted"/>
<dbReference type="InterPro" id="IPR023198">
    <property type="entry name" value="PGP-like_dom2"/>
</dbReference>
<feature type="region of interest" description="Disordered" evidence="1">
    <location>
        <begin position="259"/>
        <end position="289"/>
    </location>
</feature>
<dbReference type="NCBIfam" id="TIGR01509">
    <property type="entry name" value="HAD-SF-IA-v3"/>
    <property type="match status" value="1"/>
</dbReference>
<dbReference type="FunFam" id="1.10.150.240:FF:000001">
    <property type="entry name" value="Haloacid dehalogenase-like hydrolase domain"/>
    <property type="match status" value="1"/>
</dbReference>
<dbReference type="SUPFAM" id="SSF56784">
    <property type="entry name" value="HAD-like"/>
    <property type="match status" value="1"/>
</dbReference>
<evidence type="ECO:0000256" key="1">
    <source>
        <dbReference type="SAM" id="MobiDB-lite"/>
    </source>
</evidence>
<dbReference type="PANTHER" id="PTHR18901">
    <property type="entry name" value="2-DEOXYGLUCOSE-6-PHOSPHATE PHOSPHATASE 2"/>
    <property type="match status" value="1"/>
</dbReference>
<name>A0AAN8IQ50_9EURO</name>
<keyword evidence="3" id="KW-1185">Reference proteome</keyword>
<dbReference type="EMBL" id="JAKLMC020000006">
    <property type="protein sequence ID" value="KAK5955672.1"/>
    <property type="molecule type" value="Genomic_DNA"/>
</dbReference>
<protein>
    <submittedName>
        <fullName evidence="2">Uncharacterized protein</fullName>
    </submittedName>
</protein>
<feature type="compositionally biased region" description="Polar residues" evidence="1">
    <location>
        <begin position="363"/>
        <end position="373"/>
    </location>
</feature>
<dbReference type="Pfam" id="PF00702">
    <property type="entry name" value="Hydrolase"/>
    <property type="match status" value="1"/>
</dbReference>
<dbReference type="InterPro" id="IPR023214">
    <property type="entry name" value="HAD_sf"/>
</dbReference>
<accession>A0AAN8IQ50</accession>
<dbReference type="AlphaFoldDB" id="A0AAN8IQ50"/>
<dbReference type="Gene3D" id="1.10.150.240">
    <property type="entry name" value="Putative phosphatase, domain 2"/>
    <property type="match status" value="1"/>
</dbReference>